<reference evidence="2" key="1">
    <citation type="submission" date="2021-06" db="EMBL/GenBank/DDBJ databases">
        <authorList>
            <person name="Kallberg Y."/>
            <person name="Tangrot J."/>
            <person name="Rosling A."/>
        </authorList>
    </citation>
    <scope>NUCLEOTIDE SEQUENCE</scope>
    <source>
        <strain evidence="2">MA453B</strain>
    </source>
</reference>
<feature type="region of interest" description="Disordered" evidence="1">
    <location>
        <begin position="1"/>
        <end position="42"/>
    </location>
</feature>
<keyword evidence="3" id="KW-1185">Reference proteome</keyword>
<gene>
    <name evidence="2" type="ORF">DERYTH_LOCUS25451</name>
</gene>
<accession>A0A9N9K4V6</accession>
<name>A0A9N9K4V6_9GLOM</name>
<evidence type="ECO:0000256" key="1">
    <source>
        <dbReference type="SAM" id="MobiDB-lite"/>
    </source>
</evidence>
<comment type="caution">
    <text evidence="2">The sequence shown here is derived from an EMBL/GenBank/DDBJ whole genome shotgun (WGS) entry which is preliminary data.</text>
</comment>
<evidence type="ECO:0000313" key="3">
    <source>
        <dbReference type="Proteomes" id="UP000789405"/>
    </source>
</evidence>
<dbReference type="Proteomes" id="UP000789405">
    <property type="component" value="Unassembled WGS sequence"/>
</dbReference>
<feature type="compositionally biased region" description="Polar residues" evidence="1">
    <location>
        <begin position="1"/>
        <end position="15"/>
    </location>
</feature>
<evidence type="ECO:0000313" key="2">
    <source>
        <dbReference type="EMBL" id="CAG8811358.1"/>
    </source>
</evidence>
<sequence>MPESLGSSDKQTTQPIAKRLHPRKSKEGLKEPKQKKKKEAPKFVAVCTEQCE</sequence>
<dbReference type="EMBL" id="CAJVPY010047450">
    <property type="protein sequence ID" value="CAG8811358.1"/>
    <property type="molecule type" value="Genomic_DNA"/>
</dbReference>
<protein>
    <submittedName>
        <fullName evidence="2">5628_t:CDS:1</fullName>
    </submittedName>
</protein>
<dbReference type="AlphaFoldDB" id="A0A9N9K4V6"/>
<proteinExistence type="predicted"/>
<organism evidence="2 3">
    <name type="scientific">Dentiscutata erythropus</name>
    <dbReference type="NCBI Taxonomy" id="1348616"/>
    <lineage>
        <taxon>Eukaryota</taxon>
        <taxon>Fungi</taxon>
        <taxon>Fungi incertae sedis</taxon>
        <taxon>Mucoromycota</taxon>
        <taxon>Glomeromycotina</taxon>
        <taxon>Glomeromycetes</taxon>
        <taxon>Diversisporales</taxon>
        <taxon>Gigasporaceae</taxon>
        <taxon>Dentiscutata</taxon>
    </lineage>
</organism>
<feature type="non-terminal residue" evidence="2">
    <location>
        <position position="52"/>
    </location>
</feature>